<dbReference type="Proteomes" id="UP000217103">
    <property type="component" value="Unassembled WGS sequence"/>
</dbReference>
<dbReference type="GO" id="GO:0005737">
    <property type="term" value="C:cytoplasm"/>
    <property type="evidence" value="ECO:0007669"/>
    <property type="project" value="TreeGrafter"/>
</dbReference>
<dbReference type="OrthoDB" id="9807064at2"/>
<sequence length="277" mass="28989">MTDSPYTDLDRPPLSQSALNRALLRPGGLWTRITVVDSTGSTNADLARAAREGAPEGSVLVAEVQTAGKGRLGRSWTAPPRSALTFSFLLRPRVPVARHGWLPLLAGLGVVSGVRRVGEVEARLKWPNDVLIGERKLAGVLAERVDDAVIVGIGLNVGLRAEELPVATATSLAVAGAASTDREPLLKAVLRAIEAGYREWTAAGGDADACGLRPAYLAASATVGGRVRVELPGEQTLLGRATGVDESGRLLVEPDDPDEGGERAVSAGDVVHVRPRL</sequence>
<keyword evidence="1 5" id="KW-0436">Ligase</keyword>
<keyword evidence="6" id="KW-1185">Reference proteome</keyword>
<dbReference type="Gene3D" id="2.30.30.100">
    <property type="match status" value="1"/>
</dbReference>
<evidence type="ECO:0000313" key="5">
    <source>
        <dbReference type="EMBL" id="SDQ87669.1"/>
    </source>
</evidence>
<dbReference type="SUPFAM" id="SSF55681">
    <property type="entry name" value="Class II aaRS and biotin synthetases"/>
    <property type="match status" value="1"/>
</dbReference>
<dbReference type="Pfam" id="PF03099">
    <property type="entry name" value="BPL_LplA_LipB"/>
    <property type="match status" value="1"/>
</dbReference>
<protein>
    <recommendedName>
        <fullName evidence="3">biotin--[biotin carboxyl-carrier protein] ligase</fullName>
        <ecNumber evidence="3">6.3.4.15</ecNumber>
    </recommendedName>
</protein>
<dbReference type="InterPro" id="IPR045864">
    <property type="entry name" value="aa-tRNA-synth_II/BPL/LPL"/>
</dbReference>
<evidence type="ECO:0000256" key="3">
    <source>
        <dbReference type="ARBA" id="ARBA00024227"/>
    </source>
</evidence>
<dbReference type="GO" id="GO:0004077">
    <property type="term" value="F:biotin--[biotin carboxyl-carrier protein] ligase activity"/>
    <property type="evidence" value="ECO:0007669"/>
    <property type="project" value="UniProtKB-EC"/>
</dbReference>
<feature type="domain" description="BPL/LPL catalytic" evidence="4">
    <location>
        <begin position="18"/>
        <end position="201"/>
    </location>
</feature>
<name>A0A1H1EGS9_9ACTN</name>
<reference evidence="5 6" key="1">
    <citation type="submission" date="2016-10" db="EMBL/GenBank/DDBJ databases">
        <authorList>
            <person name="de Groot N.N."/>
        </authorList>
    </citation>
    <scope>NUCLEOTIDE SEQUENCE [LARGE SCALE GENOMIC DNA]</scope>
    <source>
        <strain evidence="5 6">DSM 43794</strain>
    </source>
</reference>
<dbReference type="PROSITE" id="PS51733">
    <property type="entry name" value="BPL_LPL_CATALYTIC"/>
    <property type="match status" value="1"/>
</dbReference>
<dbReference type="AlphaFoldDB" id="A0A1H1EGS9"/>
<dbReference type="PANTHER" id="PTHR12835">
    <property type="entry name" value="BIOTIN PROTEIN LIGASE"/>
    <property type="match status" value="1"/>
</dbReference>
<dbReference type="NCBIfam" id="TIGR00121">
    <property type="entry name" value="birA_ligase"/>
    <property type="match status" value="1"/>
</dbReference>
<dbReference type="Pfam" id="PF02237">
    <property type="entry name" value="BPL_C"/>
    <property type="match status" value="1"/>
</dbReference>
<accession>A0A1H1EGS9</accession>
<gene>
    <name evidence="5" type="ORF">SAMN04489764_2463</name>
</gene>
<dbReference type="InterPro" id="IPR004143">
    <property type="entry name" value="BPL_LPL_catalytic"/>
</dbReference>
<dbReference type="STRING" id="35622.SAMN04489764_2463"/>
<dbReference type="EMBL" id="FNKK01000002">
    <property type="protein sequence ID" value="SDQ87669.1"/>
    <property type="molecule type" value="Genomic_DNA"/>
</dbReference>
<dbReference type="InterPro" id="IPR003142">
    <property type="entry name" value="BPL_C"/>
</dbReference>
<evidence type="ECO:0000259" key="4">
    <source>
        <dbReference type="PROSITE" id="PS51733"/>
    </source>
</evidence>
<proteinExistence type="predicted"/>
<dbReference type="InterPro" id="IPR004408">
    <property type="entry name" value="Biotin_CoA_COase_ligase"/>
</dbReference>
<organism evidence="5 6">
    <name type="scientific">Thermostaphylospora chromogena</name>
    <dbReference type="NCBI Taxonomy" id="35622"/>
    <lineage>
        <taxon>Bacteria</taxon>
        <taxon>Bacillati</taxon>
        <taxon>Actinomycetota</taxon>
        <taxon>Actinomycetes</taxon>
        <taxon>Streptosporangiales</taxon>
        <taxon>Thermomonosporaceae</taxon>
        <taxon>Thermostaphylospora</taxon>
    </lineage>
</organism>
<evidence type="ECO:0000313" key="6">
    <source>
        <dbReference type="Proteomes" id="UP000217103"/>
    </source>
</evidence>
<dbReference type="PANTHER" id="PTHR12835:SF5">
    <property type="entry name" value="BIOTIN--PROTEIN LIGASE"/>
    <property type="match status" value="1"/>
</dbReference>
<dbReference type="RefSeq" id="WP_093259157.1">
    <property type="nucleotide sequence ID" value="NZ_FNKK01000002.1"/>
</dbReference>
<dbReference type="Gene3D" id="3.30.930.10">
    <property type="entry name" value="Bira Bifunctional Protein, Domain 2"/>
    <property type="match status" value="1"/>
</dbReference>
<dbReference type="EC" id="6.3.4.15" evidence="3"/>
<dbReference type="CDD" id="cd16442">
    <property type="entry name" value="BPL"/>
    <property type="match status" value="1"/>
</dbReference>
<evidence type="ECO:0000256" key="1">
    <source>
        <dbReference type="ARBA" id="ARBA00022598"/>
    </source>
</evidence>
<evidence type="ECO:0000256" key="2">
    <source>
        <dbReference type="ARBA" id="ARBA00023267"/>
    </source>
</evidence>
<keyword evidence="2" id="KW-0092">Biotin</keyword>